<feature type="transmembrane region" description="Helical" evidence="9">
    <location>
        <begin position="150"/>
        <end position="169"/>
    </location>
</feature>
<keyword evidence="3 11" id="KW-0132">Cell division</keyword>
<dbReference type="GO" id="GO:0005886">
    <property type="term" value="C:plasma membrane"/>
    <property type="evidence" value="ECO:0007669"/>
    <property type="project" value="TreeGrafter"/>
</dbReference>
<dbReference type="Gene3D" id="3.10.20.310">
    <property type="entry name" value="membrane protein fhac"/>
    <property type="match status" value="1"/>
</dbReference>
<reference evidence="12" key="1">
    <citation type="submission" date="2017-02" db="EMBL/GenBank/DDBJ databases">
        <authorList>
            <person name="Varghese N."/>
            <person name="Submissions S."/>
        </authorList>
    </citation>
    <scope>NUCLEOTIDE SEQUENCE [LARGE SCALE GENOMIC DNA]</scope>
    <source>
        <strain evidence="12">VKM Ac-2052</strain>
    </source>
</reference>
<keyword evidence="6 9" id="KW-0472">Membrane</keyword>
<evidence type="ECO:0000313" key="12">
    <source>
        <dbReference type="Proteomes" id="UP000189735"/>
    </source>
</evidence>
<keyword evidence="4 9" id="KW-0812">Transmembrane</keyword>
<dbReference type="InterPro" id="IPR034746">
    <property type="entry name" value="POTRA"/>
</dbReference>
<dbReference type="PANTHER" id="PTHR37820:SF1">
    <property type="entry name" value="CELL DIVISION PROTEIN FTSQ"/>
    <property type="match status" value="1"/>
</dbReference>
<evidence type="ECO:0000256" key="6">
    <source>
        <dbReference type="ARBA" id="ARBA00023136"/>
    </source>
</evidence>
<feature type="region of interest" description="Disordered" evidence="8">
    <location>
        <begin position="1"/>
        <end position="108"/>
    </location>
</feature>
<evidence type="ECO:0000256" key="9">
    <source>
        <dbReference type="SAM" id="Phobius"/>
    </source>
</evidence>
<dbReference type="EMBL" id="FUYG01000007">
    <property type="protein sequence ID" value="SKA99174.1"/>
    <property type="molecule type" value="Genomic_DNA"/>
</dbReference>
<evidence type="ECO:0000259" key="10">
    <source>
        <dbReference type="PROSITE" id="PS51779"/>
    </source>
</evidence>
<keyword evidence="5 9" id="KW-1133">Transmembrane helix</keyword>
<accession>A0A1T4YBK1</accession>
<evidence type="ECO:0000256" key="8">
    <source>
        <dbReference type="SAM" id="MobiDB-lite"/>
    </source>
</evidence>
<feature type="compositionally biased region" description="Pro residues" evidence="8">
    <location>
        <begin position="1"/>
        <end position="13"/>
    </location>
</feature>
<dbReference type="PANTHER" id="PTHR37820">
    <property type="entry name" value="CELL DIVISION PROTEIN DIVIB"/>
    <property type="match status" value="1"/>
</dbReference>
<dbReference type="GO" id="GO:0051301">
    <property type="term" value="P:cell division"/>
    <property type="evidence" value="ECO:0007669"/>
    <property type="project" value="UniProtKB-KW"/>
</dbReference>
<evidence type="ECO:0000256" key="2">
    <source>
        <dbReference type="ARBA" id="ARBA00022475"/>
    </source>
</evidence>
<proteinExistence type="predicted"/>
<evidence type="ECO:0000313" key="11">
    <source>
        <dbReference type="EMBL" id="SKA99174.1"/>
    </source>
</evidence>
<sequence>MKRPPGVTPPSAGPPDAEQPAGPRGTEPGRRAPGRIRRSKKASTSDVEAVTEPIDIVPIATASVPEASTGYRPLPPLPEVSLGDERDSVRDDADDSSPKPWWLTRRTDPTVEKAAEAEKNLAHAEKRRRRYERAEARRFTQATRSRRRKYLVGLGAAVVLVLVVVLTAYSPLLAVRTITVEGASRVDASAVSAALGDQLGRPLTLVDFGEVKRTLETFPLIQSYVTEARPPDTLVIRIVERRPVVTVAADGAFNLVDAAGVVVETTPARAPGYPTIDIAATPLDSAGFAAASQVLLSLSPEFLAQVDSVSAPTPDSVTLALTSGQRVVWGSAEDSALKARIIASMISNPGIPDVTEYDVSSPEAPITH</sequence>
<dbReference type="AlphaFoldDB" id="A0A1T4YBK1"/>
<evidence type="ECO:0000256" key="7">
    <source>
        <dbReference type="ARBA" id="ARBA00023306"/>
    </source>
</evidence>
<evidence type="ECO:0000256" key="5">
    <source>
        <dbReference type="ARBA" id="ARBA00022989"/>
    </source>
</evidence>
<protein>
    <submittedName>
        <fullName evidence="11">Cell division septal protein FtsQ</fullName>
    </submittedName>
</protein>
<dbReference type="Pfam" id="PF08478">
    <property type="entry name" value="POTRA_1"/>
    <property type="match status" value="1"/>
</dbReference>
<dbReference type="Pfam" id="PF03799">
    <property type="entry name" value="FtsQ_DivIB_C"/>
    <property type="match status" value="1"/>
</dbReference>
<dbReference type="InterPro" id="IPR013685">
    <property type="entry name" value="POTRA_FtsQ_type"/>
</dbReference>
<organism evidence="11 12">
    <name type="scientific">Agreia bicolorata</name>
    <dbReference type="NCBI Taxonomy" id="110935"/>
    <lineage>
        <taxon>Bacteria</taxon>
        <taxon>Bacillati</taxon>
        <taxon>Actinomycetota</taxon>
        <taxon>Actinomycetes</taxon>
        <taxon>Micrococcales</taxon>
        <taxon>Microbacteriaceae</taxon>
        <taxon>Agreia</taxon>
    </lineage>
</organism>
<gene>
    <name evidence="11" type="ORF">SAMN06295879_2704</name>
</gene>
<keyword evidence="2" id="KW-1003">Cell membrane</keyword>
<dbReference type="InterPro" id="IPR005548">
    <property type="entry name" value="Cell_div_FtsQ/DivIB_C"/>
</dbReference>
<evidence type="ECO:0000256" key="1">
    <source>
        <dbReference type="ARBA" id="ARBA00004370"/>
    </source>
</evidence>
<feature type="compositionally biased region" description="Basic residues" evidence="8">
    <location>
        <begin position="32"/>
        <end position="41"/>
    </location>
</feature>
<dbReference type="Proteomes" id="UP000189735">
    <property type="component" value="Unassembled WGS sequence"/>
</dbReference>
<dbReference type="InterPro" id="IPR050487">
    <property type="entry name" value="FtsQ_DivIB"/>
</dbReference>
<evidence type="ECO:0000256" key="3">
    <source>
        <dbReference type="ARBA" id="ARBA00022618"/>
    </source>
</evidence>
<comment type="subcellular location">
    <subcellularLocation>
        <location evidence="1">Membrane</location>
    </subcellularLocation>
</comment>
<keyword evidence="7" id="KW-0131">Cell cycle</keyword>
<evidence type="ECO:0000256" key="4">
    <source>
        <dbReference type="ARBA" id="ARBA00022692"/>
    </source>
</evidence>
<dbReference type="RefSeq" id="WP_078714854.1">
    <property type="nucleotide sequence ID" value="NZ_FUYG01000007.1"/>
</dbReference>
<feature type="domain" description="POTRA" evidence="10">
    <location>
        <begin position="173"/>
        <end position="241"/>
    </location>
</feature>
<dbReference type="PROSITE" id="PS51779">
    <property type="entry name" value="POTRA"/>
    <property type="match status" value="1"/>
</dbReference>
<name>A0A1T4YBK1_9MICO</name>